<name>A0A8S5LZV7_9CAUD</name>
<dbReference type="Pfam" id="PF05895">
    <property type="entry name" value="DUF859"/>
    <property type="match status" value="1"/>
</dbReference>
<sequence>MASIRSGTYKSHLWLTFDYSYSQNVANNNSSISWSLVLHWDASLNFSASKSYSVTVNGTNYSGTYTGGASGGSGSKTIRSGTTSVGHNADGTKSVSVSASFGIEVTYSGTKISSMTLSGSFTLPTIPRASSFGAISGNTIGSAMTININRASTAFTHSLWYSFGNISWAGIGSGIGTSTTWTVPMELCNQIGNATSGTGTLILRTYNGSTQIGEDKYINFTVNVPASVVPWVSAPTVSEAISGLAAKFGGYVKGKSQLKVAISAGGSYSSWITQYSTSVSGIGTYGGASFTSGVLWNAGNVTITTTVTDSRGRTASASRTITVLDYYSPSISKFNVARCNSAGTVDENTGAYARITYAFAIASVSSKNTNSFALQYLNDSGNWTNLMTGSGYSKDTYYVSTVTFDVNKERQFRIAVTDYFGTWYAYATMAPTFTLVNFSSGGNGIAVGTTAEDNKFKIAIPVYYKNNLIDLGKVMIFDGYENGKIKFHTID</sequence>
<dbReference type="Gene3D" id="2.60.40.10">
    <property type="entry name" value="Immunoglobulins"/>
    <property type="match status" value="1"/>
</dbReference>
<organism evidence="2">
    <name type="scientific">Caudovirales sp. ct7oE3</name>
    <dbReference type="NCBI Taxonomy" id="2826768"/>
    <lineage>
        <taxon>Viruses</taxon>
        <taxon>Duplodnaviria</taxon>
        <taxon>Heunggongvirae</taxon>
        <taxon>Uroviricota</taxon>
        <taxon>Caudoviricetes</taxon>
    </lineage>
</organism>
<dbReference type="EMBL" id="BK014781">
    <property type="protein sequence ID" value="DAD75371.1"/>
    <property type="molecule type" value="Genomic_DNA"/>
</dbReference>
<accession>A0A8S5LZV7</accession>
<dbReference type="InterPro" id="IPR008577">
    <property type="entry name" value="DUF859"/>
</dbReference>
<evidence type="ECO:0000256" key="1">
    <source>
        <dbReference type="SAM" id="MobiDB-lite"/>
    </source>
</evidence>
<evidence type="ECO:0000313" key="2">
    <source>
        <dbReference type="EMBL" id="DAD75371.1"/>
    </source>
</evidence>
<protein>
    <submittedName>
        <fullName evidence="2">Uncharacterized protein</fullName>
    </submittedName>
</protein>
<dbReference type="InterPro" id="IPR013783">
    <property type="entry name" value="Ig-like_fold"/>
</dbReference>
<reference evidence="2" key="1">
    <citation type="journal article" date="2021" name="Proc. Natl. Acad. Sci. U.S.A.">
        <title>A Catalog of Tens of Thousands of Viruses from Human Metagenomes Reveals Hidden Associations with Chronic Diseases.</title>
        <authorList>
            <person name="Tisza M.J."/>
            <person name="Buck C.B."/>
        </authorList>
    </citation>
    <scope>NUCLEOTIDE SEQUENCE</scope>
    <source>
        <strain evidence="2">Ct7oE3</strain>
    </source>
</reference>
<proteinExistence type="predicted"/>
<feature type="compositionally biased region" description="Polar residues" evidence="1">
    <location>
        <begin position="76"/>
        <end position="89"/>
    </location>
</feature>
<feature type="region of interest" description="Disordered" evidence="1">
    <location>
        <begin position="68"/>
        <end position="89"/>
    </location>
</feature>